<evidence type="ECO:0000256" key="2">
    <source>
        <dbReference type="SAM" id="Phobius"/>
    </source>
</evidence>
<dbReference type="AlphaFoldDB" id="A0A1J5RZW9"/>
<dbReference type="PANTHER" id="PTHR35894">
    <property type="entry name" value="GENERAL SECRETION PATHWAY PROTEIN A-RELATED"/>
    <property type="match status" value="1"/>
</dbReference>
<dbReference type="EMBL" id="MLJW01000081">
    <property type="protein sequence ID" value="OIR01697.1"/>
    <property type="molecule type" value="Genomic_DNA"/>
</dbReference>
<dbReference type="InterPro" id="IPR027417">
    <property type="entry name" value="P-loop_NTPase"/>
</dbReference>
<feature type="compositionally biased region" description="Pro residues" evidence="1">
    <location>
        <begin position="353"/>
        <end position="367"/>
    </location>
</feature>
<dbReference type="SUPFAM" id="SSF52540">
    <property type="entry name" value="P-loop containing nucleoside triphosphate hydrolases"/>
    <property type="match status" value="1"/>
</dbReference>
<proteinExistence type="predicted"/>
<keyword evidence="2" id="KW-0812">Transmembrane</keyword>
<dbReference type="InterPro" id="IPR036680">
    <property type="entry name" value="SPOR-like_sf"/>
</dbReference>
<dbReference type="InterPro" id="IPR052026">
    <property type="entry name" value="ExeA_AAA_ATPase_DNA-bind"/>
</dbReference>
<name>A0A1J5RZW9_9ZZZZ</name>
<organism evidence="4">
    <name type="scientific">mine drainage metagenome</name>
    <dbReference type="NCBI Taxonomy" id="410659"/>
    <lineage>
        <taxon>unclassified sequences</taxon>
        <taxon>metagenomes</taxon>
        <taxon>ecological metagenomes</taxon>
    </lineage>
</organism>
<gene>
    <name evidence="4" type="ORF">GALL_161990</name>
</gene>
<dbReference type="InterPro" id="IPR003593">
    <property type="entry name" value="AAA+_ATPase"/>
</dbReference>
<dbReference type="GO" id="GO:0016887">
    <property type="term" value="F:ATP hydrolysis activity"/>
    <property type="evidence" value="ECO:0007669"/>
    <property type="project" value="InterPro"/>
</dbReference>
<protein>
    <recommendedName>
        <fullName evidence="3">AAA+ ATPase domain-containing protein</fullName>
    </recommendedName>
</protein>
<dbReference type="Pfam" id="PF13401">
    <property type="entry name" value="AAA_22"/>
    <property type="match status" value="1"/>
</dbReference>
<dbReference type="GO" id="GO:0042834">
    <property type="term" value="F:peptidoglycan binding"/>
    <property type="evidence" value="ECO:0007669"/>
    <property type="project" value="InterPro"/>
</dbReference>
<keyword evidence="2" id="KW-1133">Transmembrane helix</keyword>
<evidence type="ECO:0000256" key="1">
    <source>
        <dbReference type="SAM" id="MobiDB-lite"/>
    </source>
</evidence>
<dbReference type="SMART" id="SM00382">
    <property type="entry name" value="AAA"/>
    <property type="match status" value="1"/>
</dbReference>
<feature type="region of interest" description="Disordered" evidence="1">
    <location>
        <begin position="303"/>
        <end position="371"/>
    </location>
</feature>
<feature type="transmembrane region" description="Helical" evidence="2">
    <location>
        <begin position="277"/>
        <end position="299"/>
    </location>
</feature>
<evidence type="ECO:0000259" key="3">
    <source>
        <dbReference type="SMART" id="SM00382"/>
    </source>
</evidence>
<accession>A0A1J5RZW9</accession>
<evidence type="ECO:0000313" key="4">
    <source>
        <dbReference type="EMBL" id="OIR01697.1"/>
    </source>
</evidence>
<keyword evidence="2" id="KW-0472">Membrane</keyword>
<dbReference type="InterPro" id="IPR049945">
    <property type="entry name" value="AAA_22"/>
</dbReference>
<dbReference type="PANTHER" id="PTHR35894:SF1">
    <property type="entry name" value="PHOSPHORIBULOKINASE _ URIDINE KINASE FAMILY"/>
    <property type="match status" value="1"/>
</dbReference>
<feature type="compositionally biased region" description="Low complexity" evidence="1">
    <location>
        <begin position="324"/>
        <end position="352"/>
    </location>
</feature>
<dbReference type="Gene3D" id="3.40.50.300">
    <property type="entry name" value="P-loop containing nucleotide triphosphate hydrolases"/>
    <property type="match status" value="1"/>
</dbReference>
<dbReference type="Gene3D" id="3.30.70.1070">
    <property type="entry name" value="Sporulation related repeat"/>
    <property type="match status" value="1"/>
</dbReference>
<comment type="caution">
    <text evidence="4">The sequence shown here is derived from an EMBL/GenBank/DDBJ whole genome shotgun (WGS) entry which is preliminary data.</text>
</comment>
<feature type="domain" description="AAA+ ATPase" evidence="3">
    <location>
        <begin position="42"/>
        <end position="165"/>
    </location>
</feature>
<reference evidence="4" key="1">
    <citation type="submission" date="2016-10" db="EMBL/GenBank/DDBJ databases">
        <title>Sequence of Gallionella enrichment culture.</title>
        <authorList>
            <person name="Poehlein A."/>
            <person name="Muehling M."/>
            <person name="Daniel R."/>
        </authorList>
    </citation>
    <scope>NUCLEOTIDE SEQUENCE</scope>
</reference>
<sequence>MYLDHYGLNEAPFRITPHTDFFFPGAKRGATVDALLYAITHDDGIVKVSGEVGSGKTTVCRVLMERLPERVVVIYLSNPSLSREDILHAIVEELGISTAAMRTSAVLRSLQEHLIKLHGEGRQAVVLIDEAHAMAVETLEEIRLLSNLESDRHNLLQLVLFGQPELNQILARPEMRQLKERITHNFTLEPLTLPDIATYLTFRMRAAGYRGPDIFSGAAIKLIASASQGLTRRINILADKSLQAAFTENTHQVTRRHVRSVIRSSAFGPDPQSRARIWARLAGFTLAAIFLIGALSVLWPKHRSPATAPRAPTPSPADAIAVQPPAAKPSAAASPTDIGSATPPASAVTPSLASPPVPLPSPAPPPFSGKLAKLGSQTRARIEATRNWLAEVPDQHWFIQLLGADASSADEIENFVDATIRATGAAQVHVYVANVVGNQRIGVIYGDYPSREAALAALAQLPEPLRALKPFPRMVKWLR</sequence>